<dbReference type="GO" id="GO:0071949">
    <property type="term" value="F:FAD binding"/>
    <property type="evidence" value="ECO:0007669"/>
    <property type="project" value="InterPro"/>
</dbReference>
<evidence type="ECO:0000259" key="9">
    <source>
        <dbReference type="PROSITE" id="PS51387"/>
    </source>
</evidence>
<proteinExistence type="inferred from homology"/>
<keyword evidence="5" id="KW-0274">FAD</keyword>
<evidence type="ECO:0000313" key="11">
    <source>
        <dbReference type="Proteomes" id="UP000238479"/>
    </source>
</evidence>
<dbReference type="SUPFAM" id="SSF56176">
    <property type="entry name" value="FAD-binding/transporter-associated domain-like"/>
    <property type="match status" value="1"/>
</dbReference>
<dbReference type="PROSITE" id="PS51387">
    <property type="entry name" value="FAD_PCMH"/>
    <property type="match status" value="1"/>
</dbReference>
<sequence>MKQTLMKLPSSLAVVLFILSTLWLSTTSNPILENFLKCLPEQTHSNYSISEAIYTSQNATFESVLLSYIRNGRYLTPTTPKPLAIVTAKHESHVQATVICAKRHGLQIRIRSGGHDYEGLSYVSHVPFVILDMFHLRAIHVDVADESAWVESGAIVGELYYEIAKNSKVHGFSAAAGPTVGVGGHFSGGGYGVMMRKYGLTVDNIEDAKLVNVNGTVLDRKSMGEDLFWAIRGGGGASFGVILSWKIKLLPVPAKVTVFNVGRTLEQGATDVLYRWQHVAPKLPKEIFIRAMPQVLNTSLGNKTVEVSFIGFFLGQSDELLSLINRSLPELGLQKTDCNEMSWVESTVFWANYTVGTSIDVLLERPKGPTDSFKGKSDYVKEPIPKQDIEFILKELLKMENLWMQWNPYGGRMSEISESETPFPHRAGNLFLIQYSSSWEEEGIEATNKYLSLSRKFYKIMTPFVSKRPREAFQNYRDLDIGANLDNQTIFNIARVYGSKYFEGNFERLVNVKTEVDPQNFFKHEQSIPPLA</sequence>
<evidence type="ECO:0000256" key="3">
    <source>
        <dbReference type="ARBA" id="ARBA00022630"/>
    </source>
</evidence>
<dbReference type="Proteomes" id="UP000238479">
    <property type="component" value="Chromosome 5"/>
</dbReference>
<dbReference type="InterPro" id="IPR012951">
    <property type="entry name" value="BBE"/>
</dbReference>
<keyword evidence="10" id="KW-0560">Oxidoreductase</keyword>
<feature type="chain" id="PRO_5015130902" evidence="8">
    <location>
        <begin position="29"/>
        <end position="532"/>
    </location>
</feature>
<reference evidence="10 11" key="1">
    <citation type="journal article" date="2018" name="Nat. Genet.">
        <title>The Rosa genome provides new insights in the design of modern roses.</title>
        <authorList>
            <person name="Bendahmane M."/>
        </authorList>
    </citation>
    <scope>NUCLEOTIDE SEQUENCE [LARGE SCALE GENOMIC DNA]</scope>
    <source>
        <strain evidence="11">cv. Old Blush</strain>
    </source>
</reference>
<dbReference type="GO" id="GO:0050328">
    <property type="term" value="F:tetrahydroberberine oxidase activity"/>
    <property type="evidence" value="ECO:0007669"/>
    <property type="project" value="UniProtKB-EC"/>
</dbReference>
<dbReference type="Gene3D" id="3.40.462.20">
    <property type="match status" value="1"/>
</dbReference>
<dbReference type="Pfam" id="PF08031">
    <property type="entry name" value="BBE"/>
    <property type="match status" value="1"/>
</dbReference>
<dbReference type="InterPro" id="IPR016169">
    <property type="entry name" value="FAD-bd_PCMH_sub2"/>
</dbReference>
<comment type="similarity">
    <text evidence="2">Belongs to the oxygen-dependent FAD-linked oxidoreductase family.</text>
</comment>
<dbReference type="EC" id="1.3.3.8" evidence="10"/>
<keyword evidence="11" id="KW-1185">Reference proteome</keyword>
<keyword evidence="3" id="KW-0285">Flavoprotein</keyword>
<keyword evidence="4 8" id="KW-0732">Signal</keyword>
<dbReference type="STRING" id="74649.A0A2P6Q6K9"/>
<dbReference type="EMBL" id="PDCK01000043">
    <property type="protein sequence ID" value="PRQ29821.1"/>
    <property type="molecule type" value="Genomic_DNA"/>
</dbReference>
<dbReference type="InterPro" id="IPR036318">
    <property type="entry name" value="FAD-bd_PCMH-like_sf"/>
</dbReference>
<protein>
    <submittedName>
        <fullName evidence="10">Putative tetrahydroberberine oxidase</fullName>
        <ecNumber evidence="10">1.3.3.8</ecNumber>
    </submittedName>
</protein>
<evidence type="ECO:0000256" key="2">
    <source>
        <dbReference type="ARBA" id="ARBA00005466"/>
    </source>
</evidence>
<dbReference type="OMA" id="IFIRAMP"/>
<dbReference type="GO" id="GO:1901696">
    <property type="term" value="P:cannabinoid biosynthetic process"/>
    <property type="evidence" value="ECO:0007669"/>
    <property type="project" value="UniProtKB-ARBA"/>
</dbReference>
<feature type="domain" description="FAD-binding PCMH-type" evidence="9">
    <location>
        <begin position="78"/>
        <end position="252"/>
    </location>
</feature>
<name>A0A2P6Q6K9_ROSCH</name>
<dbReference type="FunFam" id="3.30.43.10:FF:000004">
    <property type="entry name" value="Berberine bridge enzyme-like 15"/>
    <property type="match status" value="1"/>
</dbReference>
<comment type="caution">
    <text evidence="10">The sequence shown here is derived from an EMBL/GenBank/DDBJ whole genome shotgun (WGS) entry which is preliminary data.</text>
</comment>
<evidence type="ECO:0000256" key="8">
    <source>
        <dbReference type="SAM" id="SignalP"/>
    </source>
</evidence>
<evidence type="ECO:0000256" key="4">
    <source>
        <dbReference type="ARBA" id="ARBA00022729"/>
    </source>
</evidence>
<dbReference type="Gramene" id="PRQ29821">
    <property type="protein sequence ID" value="PRQ29821"/>
    <property type="gene ID" value="RchiOBHm_Chr5g0017981"/>
</dbReference>
<keyword evidence="7" id="KW-0325">Glycoprotein</keyword>
<dbReference type="Gene3D" id="3.30.465.10">
    <property type="match status" value="1"/>
</dbReference>
<dbReference type="InterPro" id="IPR006094">
    <property type="entry name" value="Oxid_FAD_bind_N"/>
</dbReference>
<dbReference type="Pfam" id="PF01565">
    <property type="entry name" value="FAD_binding_4"/>
    <property type="match status" value="1"/>
</dbReference>
<evidence type="ECO:0000313" key="10">
    <source>
        <dbReference type="EMBL" id="PRQ29821.1"/>
    </source>
</evidence>
<keyword evidence="6" id="KW-1015">Disulfide bond</keyword>
<organism evidence="10 11">
    <name type="scientific">Rosa chinensis</name>
    <name type="common">China rose</name>
    <dbReference type="NCBI Taxonomy" id="74649"/>
    <lineage>
        <taxon>Eukaryota</taxon>
        <taxon>Viridiplantae</taxon>
        <taxon>Streptophyta</taxon>
        <taxon>Embryophyta</taxon>
        <taxon>Tracheophyta</taxon>
        <taxon>Spermatophyta</taxon>
        <taxon>Magnoliopsida</taxon>
        <taxon>eudicotyledons</taxon>
        <taxon>Gunneridae</taxon>
        <taxon>Pentapetalae</taxon>
        <taxon>rosids</taxon>
        <taxon>fabids</taxon>
        <taxon>Rosales</taxon>
        <taxon>Rosaceae</taxon>
        <taxon>Rosoideae</taxon>
        <taxon>Rosoideae incertae sedis</taxon>
        <taxon>Rosa</taxon>
    </lineage>
</organism>
<evidence type="ECO:0000256" key="7">
    <source>
        <dbReference type="ARBA" id="ARBA00023180"/>
    </source>
</evidence>
<dbReference type="InterPro" id="IPR016167">
    <property type="entry name" value="FAD-bd_PCMH_sub1"/>
</dbReference>
<evidence type="ECO:0000256" key="6">
    <source>
        <dbReference type="ARBA" id="ARBA00023157"/>
    </source>
</evidence>
<evidence type="ECO:0000256" key="1">
    <source>
        <dbReference type="ARBA" id="ARBA00001974"/>
    </source>
</evidence>
<dbReference type="InterPro" id="IPR016166">
    <property type="entry name" value="FAD-bd_PCMH"/>
</dbReference>
<gene>
    <name evidence="10" type="ORF">RchiOBHm_Chr5g0017981</name>
</gene>
<dbReference type="AlphaFoldDB" id="A0A2P6Q6K9"/>
<dbReference type="OrthoDB" id="407275at2759"/>
<feature type="signal peptide" evidence="8">
    <location>
        <begin position="1"/>
        <end position="28"/>
    </location>
</feature>
<accession>A0A2P6Q6K9</accession>
<comment type="cofactor">
    <cofactor evidence="1">
        <name>FAD</name>
        <dbReference type="ChEBI" id="CHEBI:57692"/>
    </cofactor>
</comment>
<dbReference type="PANTHER" id="PTHR32448">
    <property type="entry name" value="OS08G0158400 PROTEIN"/>
    <property type="match status" value="1"/>
</dbReference>
<dbReference type="Gene3D" id="3.30.43.10">
    <property type="entry name" value="Uridine Diphospho-n-acetylenolpyruvylglucosamine Reductase, domain 2"/>
    <property type="match status" value="1"/>
</dbReference>
<evidence type="ECO:0000256" key="5">
    <source>
        <dbReference type="ARBA" id="ARBA00022827"/>
    </source>
</evidence>